<accession>A0A6H5HZA6</accession>
<sequence>MSPRGSGVENIIRCNAIIGINRRIVFKFNDSSSSLLTPATQTKTSVMRATTINIAMRYSTAHAVNKKKQTICVIVLFKNLPSLRRQSTPRN</sequence>
<protein>
    <submittedName>
        <fullName evidence="1">Uncharacterized protein</fullName>
    </submittedName>
</protein>
<dbReference type="Proteomes" id="UP000479190">
    <property type="component" value="Unassembled WGS sequence"/>
</dbReference>
<dbReference type="EMBL" id="CADCXV010000433">
    <property type="protein sequence ID" value="CAB0030161.1"/>
    <property type="molecule type" value="Genomic_DNA"/>
</dbReference>
<evidence type="ECO:0000313" key="1">
    <source>
        <dbReference type="EMBL" id="CAB0030161.1"/>
    </source>
</evidence>
<reference evidence="1 2" key="1">
    <citation type="submission" date="2020-02" db="EMBL/GenBank/DDBJ databases">
        <authorList>
            <person name="Ferguson B K."/>
        </authorList>
    </citation>
    <scope>NUCLEOTIDE SEQUENCE [LARGE SCALE GENOMIC DNA]</scope>
</reference>
<organism evidence="1 2">
    <name type="scientific">Trichogramma brassicae</name>
    <dbReference type="NCBI Taxonomy" id="86971"/>
    <lineage>
        <taxon>Eukaryota</taxon>
        <taxon>Metazoa</taxon>
        <taxon>Ecdysozoa</taxon>
        <taxon>Arthropoda</taxon>
        <taxon>Hexapoda</taxon>
        <taxon>Insecta</taxon>
        <taxon>Pterygota</taxon>
        <taxon>Neoptera</taxon>
        <taxon>Endopterygota</taxon>
        <taxon>Hymenoptera</taxon>
        <taxon>Apocrita</taxon>
        <taxon>Proctotrupomorpha</taxon>
        <taxon>Chalcidoidea</taxon>
        <taxon>Trichogrammatidae</taxon>
        <taxon>Trichogramma</taxon>
    </lineage>
</organism>
<name>A0A6H5HZA6_9HYME</name>
<gene>
    <name evidence="1" type="ORF">TBRA_LOCUS2173</name>
</gene>
<evidence type="ECO:0000313" key="2">
    <source>
        <dbReference type="Proteomes" id="UP000479190"/>
    </source>
</evidence>
<dbReference type="AlphaFoldDB" id="A0A6H5HZA6"/>
<proteinExistence type="predicted"/>
<keyword evidence="2" id="KW-1185">Reference proteome</keyword>